<dbReference type="EMBL" id="JAOB01000060">
    <property type="protein sequence ID" value="EUA30379.1"/>
    <property type="molecule type" value="Genomic_DNA"/>
</dbReference>
<dbReference type="PATRIC" id="fig|1299334.3.peg.6309"/>
<dbReference type="InterPro" id="IPR000731">
    <property type="entry name" value="SSD"/>
</dbReference>
<evidence type="ECO:0000256" key="7">
    <source>
        <dbReference type="SAM" id="Phobius"/>
    </source>
</evidence>
<dbReference type="PANTHER" id="PTHR33406:SF6">
    <property type="entry name" value="MEMBRANE PROTEIN YDGH-RELATED"/>
    <property type="match status" value="1"/>
</dbReference>
<evidence type="ECO:0000256" key="5">
    <source>
        <dbReference type="ARBA" id="ARBA00022989"/>
    </source>
</evidence>
<dbReference type="SUPFAM" id="SSF82866">
    <property type="entry name" value="Multidrug efflux transporter AcrB transmembrane domain"/>
    <property type="match status" value="1"/>
</dbReference>
<keyword evidence="6 7" id="KW-0472">Membrane</keyword>
<dbReference type="Gene3D" id="1.20.1640.10">
    <property type="entry name" value="Multidrug efflux transporter AcrB transmembrane domain"/>
    <property type="match status" value="1"/>
</dbReference>
<dbReference type="AlphaFoldDB" id="X8AFR6"/>
<sequence>MTAILLGAGTDYTVFLISRYHEQRRQHVPADTAVIHATGSIGRVIMASAGTVALAFAAMVFARLSAFTGLGPACAVGVLIGFLAAVTLLPPVLALAAKRGIGEPRPDLSRPYWNRVAVVVVRRPVGCW</sequence>
<keyword evidence="3" id="KW-1003">Cell membrane</keyword>
<evidence type="ECO:0000256" key="6">
    <source>
        <dbReference type="ARBA" id="ARBA00023136"/>
    </source>
</evidence>
<organism evidence="9">
    <name type="scientific">Mycobacterium xenopi 4042</name>
    <dbReference type="NCBI Taxonomy" id="1299334"/>
    <lineage>
        <taxon>Bacteria</taxon>
        <taxon>Bacillati</taxon>
        <taxon>Actinomycetota</taxon>
        <taxon>Actinomycetes</taxon>
        <taxon>Mycobacteriales</taxon>
        <taxon>Mycobacteriaceae</taxon>
        <taxon>Mycobacterium</taxon>
    </lineage>
</organism>
<comment type="caution">
    <text evidence="9">The sequence shown here is derived from an EMBL/GenBank/DDBJ whole genome shotgun (WGS) entry which is preliminary data.</text>
</comment>
<reference evidence="9" key="1">
    <citation type="submission" date="2014-01" db="EMBL/GenBank/DDBJ databases">
        <authorList>
            <person name="Brown-Elliot B."/>
            <person name="Wallace R."/>
            <person name="Lenaerts A."/>
            <person name="Ordway D."/>
            <person name="DeGroote M.A."/>
            <person name="Parker T."/>
            <person name="Sizemore C."/>
            <person name="Tallon L.J."/>
            <person name="Sadzewicz L.K."/>
            <person name="Sengamalay N."/>
            <person name="Fraser C.M."/>
            <person name="Hine E."/>
            <person name="Shefchek K.A."/>
            <person name="Das S.P."/>
            <person name="Tettelin H."/>
        </authorList>
    </citation>
    <scope>NUCLEOTIDE SEQUENCE [LARGE SCALE GENOMIC DNA]</scope>
    <source>
        <strain evidence="9">4042</strain>
    </source>
</reference>
<dbReference type="InterPro" id="IPR050545">
    <property type="entry name" value="Mycobact_MmpL"/>
</dbReference>
<dbReference type="PROSITE" id="PS50156">
    <property type="entry name" value="SSD"/>
    <property type="match status" value="1"/>
</dbReference>
<evidence type="ECO:0000313" key="9">
    <source>
        <dbReference type="EMBL" id="EUA30379.1"/>
    </source>
</evidence>
<evidence type="ECO:0000256" key="2">
    <source>
        <dbReference type="ARBA" id="ARBA00010157"/>
    </source>
</evidence>
<dbReference type="PANTHER" id="PTHR33406">
    <property type="entry name" value="MEMBRANE PROTEIN MJ1562-RELATED"/>
    <property type="match status" value="1"/>
</dbReference>
<protein>
    <submittedName>
        <fullName evidence="9">Sterol-sensing domain of SREBP cleavage-activation family protein</fullName>
    </submittedName>
</protein>
<keyword evidence="5 7" id="KW-1133">Transmembrane helix</keyword>
<accession>X8AFR6</accession>
<gene>
    <name evidence="9" type="ORF">I553_4636</name>
</gene>
<feature type="transmembrane region" description="Helical" evidence="7">
    <location>
        <begin position="44"/>
        <end position="64"/>
    </location>
</feature>
<feature type="transmembrane region" description="Helical" evidence="7">
    <location>
        <begin position="70"/>
        <end position="96"/>
    </location>
</feature>
<proteinExistence type="inferred from homology"/>
<keyword evidence="4 7" id="KW-0812">Transmembrane</keyword>
<evidence type="ECO:0000256" key="3">
    <source>
        <dbReference type="ARBA" id="ARBA00022475"/>
    </source>
</evidence>
<dbReference type="InterPro" id="IPR004869">
    <property type="entry name" value="MMPL_dom"/>
</dbReference>
<evidence type="ECO:0000256" key="4">
    <source>
        <dbReference type="ARBA" id="ARBA00022692"/>
    </source>
</evidence>
<name>X8AFR6_MYCXE</name>
<evidence type="ECO:0000256" key="1">
    <source>
        <dbReference type="ARBA" id="ARBA00004651"/>
    </source>
</evidence>
<feature type="domain" description="SSD" evidence="8">
    <location>
        <begin position="1"/>
        <end position="95"/>
    </location>
</feature>
<dbReference type="Pfam" id="PF03176">
    <property type="entry name" value="MMPL"/>
    <property type="match status" value="1"/>
</dbReference>
<dbReference type="GO" id="GO:0005886">
    <property type="term" value="C:plasma membrane"/>
    <property type="evidence" value="ECO:0007669"/>
    <property type="project" value="UniProtKB-SubCell"/>
</dbReference>
<evidence type="ECO:0000259" key="8">
    <source>
        <dbReference type="PROSITE" id="PS50156"/>
    </source>
</evidence>
<comment type="subcellular location">
    <subcellularLocation>
        <location evidence="1">Cell membrane</location>
        <topology evidence="1">Multi-pass membrane protein</topology>
    </subcellularLocation>
</comment>
<comment type="similarity">
    <text evidence="2">Belongs to the resistance-nodulation-cell division (RND) (TC 2.A.6) family. MmpL subfamily.</text>
</comment>